<reference evidence="2" key="3">
    <citation type="submission" date="2014-01" db="EMBL/GenBank/DDBJ databases">
        <title>Evolution of pathogenesis and genome organization in the Tremellales.</title>
        <authorList>
            <person name="Cuomo C."/>
            <person name="Litvintseva A."/>
            <person name="Heitman J."/>
            <person name="Chen Y."/>
            <person name="Sun S."/>
            <person name="Springer D."/>
            <person name="Dromer F."/>
            <person name="Young S."/>
            <person name="Zeng Q."/>
            <person name="Chapman S."/>
            <person name="Gujja S."/>
            <person name="Saif S."/>
            <person name="Birren B."/>
        </authorList>
    </citation>
    <scope>NUCLEOTIDE SEQUENCE</scope>
    <source>
        <strain evidence="2">CBS 10118</strain>
    </source>
</reference>
<proteinExistence type="predicted"/>
<gene>
    <name evidence="2" type="ORF">I302_08748</name>
    <name evidence="3" type="ORF">I302_105466</name>
</gene>
<evidence type="ECO:0000313" key="3">
    <source>
        <dbReference type="EMBL" id="WVW83445.1"/>
    </source>
</evidence>
<keyword evidence="4" id="KW-1185">Reference proteome</keyword>
<evidence type="ECO:0000313" key="2">
    <source>
        <dbReference type="EMBL" id="OCF21967.1"/>
    </source>
</evidence>
<evidence type="ECO:0000256" key="1">
    <source>
        <dbReference type="SAM" id="MobiDB-lite"/>
    </source>
</evidence>
<dbReference type="Proteomes" id="UP000092730">
    <property type="component" value="Chromosome 3"/>
</dbReference>
<sequence length="366" mass="42593">MSQPSSSRLDPRETYEPSAYQCKSPPTYNCEPVTYLKTSYSNSKAGTAHSKIPKREFKSIREELRLPGYKKILCSHDNQEFEEPYNIVRRSLVTPMSDIPDKFKPPDEANGSLRIDDEYTWDGQLCLHTLKPFRCHSGNCLVWTDKDFTRIVKTDSQGRDQWKMKSNGVTVWDSRLEPRREKSTWRCKRSSRCRRYVRNDLIVNDREDSRLMDLAREFGNFKFKSSLYVYRPLYREARPSKLYSKDFNRKLNPWIAQQRAAIGNEIDGPLSGPQSQSMTDCSSTATWSDSFDLHADAMTPRSDNTVTLSVIEQNLPIEEESREQIYEEIIREIDDYRSMSEECGTGSSYDSHHNDDDDSQDQSWVS</sequence>
<feature type="region of interest" description="Disordered" evidence="1">
    <location>
        <begin position="1"/>
        <end position="21"/>
    </location>
</feature>
<dbReference type="KEGG" id="kbi:30213147"/>
<dbReference type="VEuPathDB" id="FungiDB:I302_08748"/>
<reference evidence="3" key="2">
    <citation type="submission" date="2013-07" db="EMBL/GenBank/DDBJ databases">
        <authorList>
            <consortium name="The Broad Institute Genome Sequencing Platform"/>
            <person name="Cuomo C."/>
            <person name="Litvintseva A."/>
            <person name="Chen Y."/>
            <person name="Heitman J."/>
            <person name="Sun S."/>
            <person name="Springer D."/>
            <person name="Dromer F."/>
            <person name="Young S.K."/>
            <person name="Zeng Q."/>
            <person name="Gargeya S."/>
            <person name="Fitzgerald M."/>
            <person name="Abouelleil A."/>
            <person name="Alvarado L."/>
            <person name="Berlin A.M."/>
            <person name="Chapman S.B."/>
            <person name="Dewar J."/>
            <person name="Goldberg J."/>
            <person name="Griggs A."/>
            <person name="Gujja S."/>
            <person name="Hansen M."/>
            <person name="Howarth C."/>
            <person name="Imamovic A."/>
            <person name="Larimer J."/>
            <person name="McCowan C."/>
            <person name="Murphy C."/>
            <person name="Pearson M."/>
            <person name="Priest M."/>
            <person name="Roberts A."/>
            <person name="Saif S."/>
            <person name="Shea T."/>
            <person name="Sykes S."/>
            <person name="Wortman J."/>
            <person name="Nusbaum C."/>
            <person name="Birren B."/>
        </authorList>
    </citation>
    <scope>NUCLEOTIDE SEQUENCE</scope>
    <source>
        <strain evidence="3">CBS 10118</strain>
    </source>
</reference>
<feature type="region of interest" description="Disordered" evidence="1">
    <location>
        <begin position="337"/>
        <end position="366"/>
    </location>
</feature>
<dbReference type="EMBL" id="CP144543">
    <property type="protein sequence ID" value="WVW83445.1"/>
    <property type="molecule type" value="Genomic_DNA"/>
</dbReference>
<organism evidence="2">
    <name type="scientific">Kwoniella bestiolae CBS 10118</name>
    <dbReference type="NCBI Taxonomy" id="1296100"/>
    <lineage>
        <taxon>Eukaryota</taxon>
        <taxon>Fungi</taxon>
        <taxon>Dikarya</taxon>
        <taxon>Basidiomycota</taxon>
        <taxon>Agaricomycotina</taxon>
        <taxon>Tremellomycetes</taxon>
        <taxon>Tremellales</taxon>
        <taxon>Cryptococcaceae</taxon>
        <taxon>Kwoniella</taxon>
    </lineage>
</organism>
<dbReference type="OrthoDB" id="10565752at2759"/>
<reference evidence="2" key="1">
    <citation type="submission" date="2013-07" db="EMBL/GenBank/DDBJ databases">
        <title>The Genome Sequence of Cryptococcus bestiolae CBS10118.</title>
        <authorList>
            <consortium name="The Broad Institute Genome Sequencing Platform"/>
            <person name="Cuomo C."/>
            <person name="Litvintseva A."/>
            <person name="Chen Y."/>
            <person name="Heitman J."/>
            <person name="Sun S."/>
            <person name="Springer D."/>
            <person name="Dromer F."/>
            <person name="Young S.K."/>
            <person name="Zeng Q."/>
            <person name="Gargeya S."/>
            <person name="Fitzgerald M."/>
            <person name="Abouelleil A."/>
            <person name="Alvarado L."/>
            <person name="Berlin A.M."/>
            <person name="Chapman S.B."/>
            <person name="Dewar J."/>
            <person name="Goldberg J."/>
            <person name="Griggs A."/>
            <person name="Gujja S."/>
            <person name="Hansen M."/>
            <person name="Howarth C."/>
            <person name="Imamovic A."/>
            <person name="Larimer J."/>
            <person name="McCowan C."/>
            <person name="Murphy C."/>
            <person name="Pearson M."/>
            <person name="Priest M."/>
            <person name="Roberts A."/>
            <person name="Saif S."/>
            <person name="Shea T."/>
            <person name="Sykes S."/>
            <person name="Wortman J."/>
            <person name="Nusbaum C."/>
            <person name="Birren B."/>
        </authorList>
    </citation>
    <scope>NUCLEOTIDE SEQUENCE [LARGE SCALE GENOMIC DNA]</scope>
    <source>
        <strain evidence="2">CBS 10118</strain>
    </source>
</reference>
<dbReference type="AlphaFoldDB" id="A0A1B9FT69"/>
<dbReference type="RefSeq" id="XP_019043037.1">
    <property type="nucleotide sequence ID" value="XM_019195324.1"/>
</dbReference>
<dbReference type="GeneID" id="30213147"/>
<protein>
    <submittedName>
        <fullName evidence="2">Uncharacterized protein</fullName>
    </submittedName>
</protein>
<accession>A0A1B9FT69</accession>
<name>A0A1B9FT69_9TREE</name>
<evidence type="ECO:0000313" key="4">
    <source>
        <dbReference type="Proteomes" id="UP000092730"/>
    </source>
</evidence>
<reference evidence="3" key="4">
    <citation type="submission" date="2024-02" db="EMBL/GenBank/DDBJ databases">
        <title>Comparative genomics of Cryptococcus and Kwoniella reveals pathogenesis evolution and contrasting modes of karyotype evolution via chromosome fusion or intercentromeric recombination.</title>
        <authorList>
            <person name="Coelho M.A."/>
            <person name="David-Palma M."/>
            <person name="Shea T."/>
            <person name="Bowers K."/>
            <person name="McGinley-Smith S."/>
            <person name="Mohammad A.W."/>
            <person name="Gnirke A."/>
            <person name="Yurkov A.M."/>
            <person name="Nowrousian M."/>
            <person name="Sun S."/>
            <person name="Cuomo C.A."/>
            <person name="Heitman J."/>
        </authorList>
    </citation>
    <scope>NUCLEOTIDE SEQUENCE</scope>
    <source>
        <strain evidence="3">CBS 10118</strain>
    </source>
</reference>
<dbReference type="EMBL" id="KI894026">
    <property type="protein sequence ID" value="OCF21967.1"/>
    <property type="molecule type" value="Genomic_DNA"/>
</dbReference>